<evidence type="ECO:0000313" key="2">
    <source>
        <dbReference type="Proteomes" id="UP000642488"/>
    </source>
</evidence>
<organism evidence="1 2">
    <name type="scientific">Palleronia pontilimi</name>
    <dbReference type="NCBI Taxonomy" id="1964209"/>
    <lineage>
        <taxon>Bacteria</taxon>
        <taxon>Pseudomonadati</taxon>
        <taxon>Pseudomonadota</taxon>
        <taxon>Alphaproteobacteria</taxon>
        <taxon>Rhodobacterales</taxon>
        <taxon>Roseobacteraceae</taxon>
        <taxon>Palleronia</taxon>
    </lineage>
</organism>
<dbReference type="EMBL" id="JAEKPD010000006">
    <property type="protein sequence ID" value="MBJ3762505.1"/>
    <property type="molecule type" value="Genomic_DNA"/>
</dbReference>
<dbReference type="Proteomes" id="UP000642488">
    <property type="component" value="Unassembled WGS sequence"/>
</dbReference>
<sequence>MPAKDFIIDDRPALEVLQAAYHREFAQDPEKAEYFVPVEWDRTVTEDKAVQEVGMFGNQNTVCKPVTPAWRTTVERLKLVFL</sequence>
<dbReference type="AlphaFoldDB" id="A0A934IFI3"/>
<comment type="caution">
    <text evidence="1">The sequence shown here is derived from an EMBL/GenBank/DDBJ whole genome shotgun (WGS) entry which is preliminary data.</text>
</comment>
<accession>A0A934IFI3</accession>
<protein>
    <submittedName>
        <fullName evidence="1">Uncharacterized protein</fullName>
    </submittedName>
</protein>
<keyword evidence="2" id="KW-1185">Reference proteome</keyword>
<dbReference type="RefSeq" id="WP_198915672.1">
    <property type="nucleotide sequence ID" value="NZ_JAEKPD010000006.1"/>
</dbReference>
<evidence type="ECO:0000313" key="1">
    <source>
        <dbReference type="EMBL" id="MBJ3762505.1"/>
    </source>
</evidence>
<proteinExistence type="predicted"/>
<gene>
    <name evidence="1" type="ORF">ILP92_07085</name>
</gene>
<name>A0A934IFI3_9RHOB</name>
<reference evidence="1" key="1">
    <citation type="submission" date="2020-12" db="EMBL/GenBank/DDBJ databases">
        <title>Bacterial taxonomy.</title>
        <authorList>
            <person name="Pan X."/>
        </authorList>
    </citation>
    <scope>NUCLEOTIDE SEQUENCE</scope>
    <source>
        <strain evidence="1">KCTC 52957</strain>
    </source>
</reference>